<evidence type="ECO:0000256" key="1">
    <source>
        <dbReference type="SAM" id="MobiDB-lite"/>
    </source>
</evidence>
<evidence type="ECO:0000313" key="2">
    <source>
        <dbReference type="EMBL" id="KAJ7702185.1"/>
    </source>
</evidence>
<reference evidence="2" key="1">
    <citation type="submission" date="2023-03" db="EMBL/GenBank/DDBJ databases">
        <title>Massive genome expansion in bonnet fungi (Mycena s.s.) driven by repeated elements and novel gene families across ecological guilds.</title>
        <authorList>
            <consortium name="Lawrence Berkeley National Laboratory"/>
            <person name="Harder C.B."/>
            <person name="Miyauchi S."/>
            <person name="Viragh M."/>
            <person name="Kuo A."/>
            <person name="Thoen E."/>
            <person name="Andreopoulos B."/>
            <person name="Lu D."/>
            <person name="Skrede I."/>
            <person name="Drula E."/>
            <person name="Henrissat B."/>
            <person name="Morin E."/>
            <person name="Kohler A."/>
            <person name="Barry K."/>
            <person name="LaButti K."/>
            <person name="Morin E."/>
            <person name="Salamov A."/>
            <person name="Lipzen A."/>
            <person name="Mereny Z."/>
            <person name="Hegedus B."/>
            <person name="Baldrian P."/>
            <person name="Stursova M."/>
            <person name="Weitz H."/>
            <person name="Taylor A."/>
            <person name="Grigoriev I.V."/>
            <person name="Nagy L.G."/>
            <person name="Martin F."/>
            <person name="Kauserud H."/>
        </authorList>
    </citation>
    <scope>NUCLEOTIDE SEQUENCE</scope>
    <source>
        <strain evidence="2">CBHHK067</strain>
    </source>
</reference>
<proteinExistence type="predicted"/>
<feature type="region of interest" description="Disordered" evidence="1">
    <location>
        <begin position="22"/>
        <end position="46"/>
    </location>
</feature>
<dbReference type="AlphaFoldDB" id="A0AAD7GML1"/>
<dbReference type="Proteomes" id="UP001221757">
    <property type="component" value="Unassembled WGS sequence"/>
</dbReference>
<gene>
    <name evidence="2" type="ORF">B0H17DRAFT_136126</name>
</gene>
<comment type="caution">
    <text evidence="2">The sequence shown here is derived from an EMBL/GenBank/DDBJ whole genome shotgun (WGS) entry which is preliminary data.</text>
</comment>
<feature type="compositionally biased region" description="Low complexity" evidence="1">
    <location>
        <begin position="31"/>
        <end position="46"/>
    </location>
</feature>
<organism evidence="2 3">
    <name type="scientific">Mycena rosella</name>
    <name type="common">Pink bonnet</name>
    <name type="synonym">Agaricus rosellus</name>
    <dbReference type="NCBI Taxonomy" id="1033263"/>
    <lineage>
        <taxon>Eukaryota</taxon>
        <taxon>Fungi</taxon>
        <taxon>Dikarya</taxon>
        <taxon>Basidiomycota</taxon>
        <taxon>Agaricomycotina</taxon>
        <taxon>Agaricomycetes</taxon>
        <taxon>Agaricomycetidae</taxon>
        <taxon>Agaricales</taxon>
        <taxon>Marasmiineae</taxon>
        <taxon>Mycenaceae</taxon>
        <taxon>Mycena</taxon>
    </lineage>
</organism>
<dbReference type="EMBL" id="JARKIE010000015">
    <property type="protein sequence ID" value="KAJ7702185.1"/>
    <property type="molecule type" value="Genomic_DNA"/>
</dbReference>
<accession>A0AAD7GML1</accession>
<evidence type="ECO:0000313" key="3">
    <source>
        <dbReference type="Proteomes" id="UP001221757"/>
    </source>
</evidence>
<keyword evidence="3" id="KW-1185">Reference proteome</keyword>
<protein>
    <submittedName>
        <fullName evidence="2">Uncharacterized protein</fullName>
    </submittedName>
</protein>
<sequence>MRDGTPQALRFLAPAHTTSTTTLLLGGGSSAGRTTGRSGSGTSPRASCCAASRSASPSAVWTTLRARRCSWWASTTSAACTSSQRSCTRRCSSSRATSMASAPSRSALRTSSARGRTKRWCAGTGVEPDCAVWAANDDQCGGADRAECVSLLVSRTDRAEGERVVSVTIDGVVRVFFIQRREMISQFRLAELGGGDPLLSAKLWNVGRTPDNMLQWACIFITEREDISIKSALEYSDSRVRYIAFGRTEALRYS</sequence>
<name>A0AAD7GML1_MYCRO</name>